<evidence type="ECO:0000313" key="1">
    <source>
        <dbReference type="EMBL" id="KAA6344662.1"/>
    </source>
</evidence>
<dbReference type="InterPro" id="IPR025049">
    <property type="entry name" value="Mfa-like_1"/>
</dbReference>
<dbReference type="Pfam" id="PF13149">
    <property type="entry name" value="Mfa_like_1"/>
    <property type="match status" value="1"/>
</dbReference>
<protein>
    <submittedName>
        <fullName evidence="1">Uncharacterized protein</fullName>
    </submittedName>
</protein>
<dbReference type="PROSITE" id="PS51257">
    <property type="entry name" value="PROKAR_LIPOPROTEIN"/>
    <property type="match status" value="1"/>
</dbReference>
<dbReference type="EMBL" id="SNRY01000206">
    <property type="protein sequence ID" value="KAA6344662.1"/>
    <property type="molecule type" value="Genomic_DNA"/>
</dbReference>
<proteinExistence type="predicted"/>
<dbReference type="InterPro" id="IPR042278">
    <property type="entry name" value="Mfa-like_1_N"/>
</dbReference>
<accession>A0A5J4SFV8</accession>
<sequence>MKKIITSKWIKIFLFAVVTIMVIACNEKDDDFFDKNAIILSANTENTGTRADVGDFPNAVNGKAQVAIFAYTASISQNAGDFRIDHVIADVGESNGSSYQLLWQEGKEQYWPNNYKDDIVFTGYNPIDLESDNDQLKISLSAGEGHTPDVIVADLIRKNPKTPVVNLSFRHVMSGLTILMKNPNAESPVRLHKTEITIEGSNTRNYDLKTGRWENPEDNLKEDSTFVYYTSEDSMLLSSTETTLNSTPLLFFPDMEQNITLTVYKEIKGEVIPFSMRLSDIKDRSGNTVNILRQGKQAILLLSVEVEVEQPEQPPIALVLEGCILQDWIPTINPPATSTLKREKIFLIEVGVQRNGVPDMQTCEKISAIELVNYYYSYRILLKLSEEGRAVLTSTLLNLPEREDITAYQLIVYLHNGTSKEIPRWKYNYHYTVKEWDNEAENLLINVIERSLIIEIEGDALD</sequence>
<comment type="caution">
    <text evidence="1">The sequence shown here is derived from an EMBL/GenBank/DDBJ whole genome shotgun (WGS) entry which is preliminary data.</text>
</comment>
<organism evidence="1">
    <name type="scientific">termite gut metagenome</name>
    <dbReference type="NCBI Taxonomy" id="433724"/>
    <lineage>
        <taxon>unclassified sequences</taxon>
        <taxon>metagenomes</taxon>
        <taxon>organismal metagenomes</taxon>
    </lineage>
</organism>
<dbReference type="AlphaFoldDB" id="A0A5J4SFV8"/>
<dbReference type="CDD" id="cd13120">
    <property type="entry name" value="BF2867_like_N"/>
    <property type="match status" value="1"/>
</dbReference>
<dbReference type="Gene3D" id="2.60.40.2620">
    <property type="entry name" value="Fimbrillin-like"/>
    <property type="match status" value="1"/>
</dbReference>
<name>A0A5J4SFV8_9ZZZZ</name>
<reference evidence="1" key="1">
    <citation type="submission" date="2019-03" db="EMBL/GenBank/DDBJ databases">
        <title>Single cell metagenomics reveals metabolic interactions within the superorganism composed of flagellate Streblomastix strix and complex community of Bacteroidetes bacteria on its surface.</title>
        <authorList>
            <person name="Treitli S.C."/>
            <person name="Kolisko M."/>
            <person name="Husnik F."/>
            <person name="Keeling P."/>
            <person name="Hampl V."/>
        </authorList>
    </citation>
    <scope>NUCLEOTIDE SEQUENCE</scope>
    <source>
        <strain evidence="1">STM</strain>
    </source>
</reference>
<gene>
    <name evidence="1" type="ORF">EZS27_007718</name>
</gene>